<comment type="caution">
    <text evidence="1">The sequence shown here is derived from an EMBL/GenBank/DDBJ whole genome shotgun (WGS) entry which is preliminary data.</text>
</comment>
<evidence type="ECO:0000313" key="1">
    <source>
        <dbReference type="EMBL" id="RML96050.1"/>
    </source>
</evidence>
<protein>
    <submittedName>
        <fullName evidence="1">Response regulator</fullName>
    </submittedName>
</protein>
<evidence type="ECO:0000313" key="2">
    <source>
        <dbReference type="Proteomes" id="UP000282378"/>
    </source>
</evidence>
<proteinExistence type="predicted"/>
<dbReference type="Proteomes" id="UP000282378">
    <property type="component" value="Unassembled WGS sequence"/>
</dbReference>
<sequence length="25" mass="2718">MQSPLKKLCILIADDSASDRVLLST</sequence>
<accession>A0A3M3A6J8</accession>
<dbReference type="EMBL" id="RBNL01000859">
    <property type="protein sequence ID" value="RML96050.1"/>
    <property type="molecule type" value="Genomic_DNA"/>
</dbReference>
<gene>
    <name evidence="1" type="ORF">APX70_06848</name>
</gene>
<name>A0A3M3A6J8_PSEYM</name>
<reference evidence="1 2" key="1">
    <citation type="submission" date="2018-08" db="EMBL/GenBank/DDBJ databases">
        <title>Recombination of ecologically and evolutionarily significant loci maintains genetic cohesion in the Pseudomonas syringae species complex.</title>
        <authorList>
            <person name="Dillon M."/>
            <person name="Thakur S."/>
            <person name="Almeida R.N.D."/>
            <person name="Weir B.S."/>
            <person name="Guttman D.S."/>
        </authorList>
    </citation>
    <scope>NUCLEOTIDE SEQUENCE [LARGE SCALE GENOMIC DNA]</scope>
    <source>
        <strain evidence="1 2">88_10</strain>
    </source>
</reference>
<organism evidence="1 2">
    <name type="scientific">Pseudomonas syringae pv. maculicola</name>
    <dbReference type="NCBI Taxonomy" id="59511"/>
    <lineage>
        <taxon>Bacteria</taxon>
        <taxon>Pseudomonadati</taxon>
        <taxon>Pseudomonadota</taxon>
        <taxon>Gammaproteobacteria</taxon>
        <taxon>Pseudomonadales</taxon>
        <taxon>Pseudomonadaceae</taxon>
        <taxon>Pseudomonas</taxon>
    </lineage>
</organism>
<dbReference type="AlphaFoldDB" id="A0A3M3A6J8"/>
<feature type="non-terminal residue" evidence="1">
    <location>
        <position position="25"/>
    </location>
</feature>